<comment type="caution">
    <text evidence="1">The sequence shown here is derived from an EMBL/GenBank/DDBJ whole genome shotgun (WGS) entry which is preliminary data.</text>
</comment>
<sequence>MRGSEEVRKWLIEFRDEGLIVKVRVRKDGIYRLIDKADEEIMWWEGKDIDDSQVNLMLPFGLHKAIYIPRPSLVIITGDSNAGKTAVANVILNYNQDRFEESKLLMTEGLDLLRGRMKYALPRCPTPPKFQTYRKMSHFEDDVLQDGLTVVDYLRPPNPTALMSIGEPLEAIAAVVNKGTGIAVVCMQKPRGERGDAFGGVITQWDAALAMSIHTTSVKFESYLKLNKIKKPLILDKDLYKLKIRFLIKHGIQLEELEKVYE</sequence>
<gene>
    <name evidence="1" type="ORF">LCGC14_1967750</name>
</gene>
<proteinExistence type="predicted"/>
<dbReference type="InterPro" id="IPR027417">
    <property type="entry name" value="P-loop_NTPase"/>
</dbReference>
<accession>A0A0F9FD00</accession>
<organism evidence="1">
    <name type="scientific">marine sediment metagenome</name>
    <dbReference type="NCBI Taxonomy" id="412755"/>
    <lineage>
        <taxon>unclassified sequences</taxon>
        <taxon>metagenomes</taxon>
        <taxon>ecological metagenomes</taxon>
    </lineage>
</organism>
<name>A0A0F9FD00_9ZZZZ</name>
<reference evidence="1" key="1">
    <citation type="journal article" date="2015" name="Nature">
        <title>Complex archaea that bridge the gap between prokaryotes and eukaryotes.</title>
        <authorList>
            <person name="Spang A."/>
            <person name="Saw J.H."/>
            <person name="Jorgensen S.L."/>
            <person name="Zaremba-Niedzwiedzka K."/>
            <person name="Martijn J."/>
            <person name="Lind A.E."/>
            <person name="van Eijk R."/>
            <person name="Schleper C."/>
            <person name="Guy L."/>
            <person name="Ettema T.J."/>
        </authorList>
    </citation>
    <scope>NUCLEOTIDE SEQUENCE</scope>
</reference>
<protein>
    <submittedName>
        <fullName evidence="1">Uncharacterized protein</fullName>
    </submittedName>
</protein>
<dbReference type="SUPFAM" id="SSF52540">
    <property type="entry name" value="P-loop containing nucleoside triphosphate hydrolases"/>
    <property type="match status" value="1"/>
</dbReference>
<dbReference type="AlphaFoldDB" id="A0A0F9FD00"/>
<dbReference type="EMBL" id="LAZR01021786">
    <property type="protein sequence ID" value="KKL84133.1"/>
    <property type="molecule type" value="Genomic_DNA"/>
</dbReference>
<evidence type="ECO:0000313" key="1">
    <source>
        <dbReference type="EMBL" id="KKL84133.1"/>
    </source>
</evidence>